<organism evidence="1 2">
    <name type="scientific">Purpureocillium lilacinum</name>
    <name type="common">Paecilomyces lilacinus</name>
    <dbReference type="NCBI Taxonomy" id="33203"/>
    <lineage>
        <taxon>Eukaryota</taxon>
        <taxon>Fungi</taxon>
        <taxon>Dikarya</taxon>
        <taxon>Ascomycota</taxon>
        <taxon>Pezizomycotina</taxon>
        <taxon>Sordariomycetes</taxon>
        <taxon>Hypocreomycetidae</taxon>
        <taxon>Hypocreales</taxon>
        <taxon>Ophiocordycipitaceae</taxon>
        <taxon>Purpureocillium</taxon>
    </lineage>
</organism>
<evidence type="ECO:0000313" key="2">
    <source>
        <dbReference type="Proteomes" id="UP000078240"/>
    </source>
</evidence>
<comment type="caution">
    <text evidence="1">The sequence shown here is derived from an EMBL/GenBank/DDBJ whole genome shotgun (WGS) entry which is preliminary data.</text>
</comment>
<reference evidence="1 2" key="1">
    <citation type="submission" date="2016-01" db="EMBL/GenBank/DDBJ databases">
        <title>Biosynthesis of antibiotic leucinostatins and their inhibition on Phytophthora in bio-control Purpureocillium lilacinum.</title>
        <authorList>
            <person name="Wang G."/>
            <person name="Liu Z."/>
            <person name="Lin R."/>
            <person name="Li E."/>
            <person name="Mao Z."/>
            <person name="Ling J."/>
            <person name="Yin W."/>
            <person name="Xie B."/>
        </authorList>
    </citation>
    <scope>NUCLEOTIDE SEQUENCE [LARGE SCALE GENOMIC DNA]</scope>
    <source>
        <strain evidence="1">PLBJ-1</strain>
    </source>
</reference>
<sequence length="250" mass="27587">MTPTVPFKSQVHPPRHCNHLCQPSDRIDVLIFFIDNYGAREATVVRLPRSEHHHRGIGIDPGDVLPRCKYPSRLGTHPPQRLRCEDTDDQGDPRRGVRHCCTSVTVETTIRWMLRSRPASFDSRRGSAARDSTVGLTITHKSTNQRLAIEDGSIGLSPQQSPSSRLQLNATGVIVFATLCTMISAIQWGPRDAGGTWEPHPDALDSIANYPRDSKGRQYRVVGVAKHSIAAASQRGELLTNVSKSNGRTS</sequence>
<name>A0A179H065_PURLI</name>
<gene>
    <name evidence="1" type="ORF">VFPBJ_02403</name>
</gene>
<dbReference type="AlphaFoldDB" id="A0A179H065"/>
<evidence type="ECO:0000313" key="1">
    <source>
        <dbReference type="EMBL" id="OAQ83635.1"/>
    </source>
</evidence>
<proteinExistence type="predicted"/>
<dbReference type="EMBL" id="LSBH01000002">
    <property type="protein sequence ID" value="OAQ83635.1"/>
    <property type="molecule type" value="Genomic_DNA"/>
</dbReference>
<protein>
    <submittedName>
        <fullName evidence="1">Uncharacterized protein</fullName>
    </submittedName>
</protein>
<accession>A0A179H065</accession>
<dbReference type="Proteomes" id="UP000078240">
    <property type="component" value="Unassembled WGS sequence"/>
</dbReference>